<evidence type="ECO:0000259" key="5">
    <source>
        <dbReference type="Pfam" id="PF00700"/>
    </source>
</evidence>
<dbReference type="OrthoDB" id="9758307at2"/>
<protein>
    <submittedName>
        <fullName evidence="6">Flagellar hook-associated protein 3 FlgL</fullName>
    </submittedName>
</protein>
<evidence type="ECO:0000256" key="1">
    <source>
        <dbReference type="ARBA" id="ARBA00004365"/>
    </source>
</evidence>
<dbReference type="InterPro" id="IPR013384">
    <property type="entry name" value="Flagell_FlgL"/>
</dbReference>
<keyword evidence="6" id="KW-0969">Cilium</keyword>
<gene>
    <name evidence="6" type="ORF">SAMN03080606_02813</name>
</gene>
<dbReference type="NCBIfam" id="TIGR02550">
    <property type="entry name" value="flagell_flgL"/>
    <property type="match status" value="1"/>
</dbReference>
<proteinExistence type="inferred from homology"/>
<evidence type="ECO:0000313" key="7">
    <source>
        <dbReference type="Proteomes" id="UP000198636"/>
    </source>
</evidence>
<evidence type="ECO:0000256" key="3">
    <source>
        <dbReference type="ARBA" id="ARBA00023143"/>
    </source>
</evidence>
<dbReference type="Pfam" id="PF00669">
    <property type="entry name" value="Flagellin_N"/>
    <property type="match status" value="1"/>
</dbReference>
<comment type="similarity">
    <text evidence="2">Belongs to the bacterial flagellin family.</text>
</comment>
<dbReference type="PANTHER" id="PTHR42792:SF1">
    <property type="entry name" value="FLAGELLAR HOOK-ASSOCIATED PROTEIN 3"/>
    <property type="match status" value="1"/>
</dbReference>
<dbReference type="Pfam" id="PF00700">
    <property type="entry name" value="Flagellin_C"/>
    <property type="match status" value="1"/>
</dbReference>
<dbReference type="GO" id="GO:0009424">
    <property type="term" value="C:bacterial-type flagellum hook"/>
    <property type="evidence" value="ECO:0007669"/>
    <property type="project" value="InterPro"/>
</dbReference>
<keyword evidence="3" id="KW-0975">Bacterial flagellum</keyword>
<dbReference type="RefSeq" id="WP_091544649.1">
    <property type="nucleotide sequence ID" value="NZ_FMUS01000019.1"/>
</dbReference>
<accession>A0A1G5JEW1</accession>
<organism evidence="6 7">
    <name type="scientific">Alkaliphilus peptidifermentans DSM 18978</name>
    <dbReference type="NCBI Taxonomy" id="1120976"/>
    <lineage>
        <taxon>Bacteria</taxon>
        <taxon>Bacillati</taxon>
        <taxon>Bacillota</taxon>
        <taxon>Clostridia</taxon>
        <taxon>Peptostreptococcales</taxon>
        <taxon>Natronincolaceae</taxon>
        <taxon>Alkaliphilus</taxon>
    </lineage>
</organism>
<dbReference type="AlphaFoldDB" id="A0A1G5JEW1"/>
<dbReference type="Gene3D" id="1.20.1330.10">
    <property type="entry name" value="f41 fragment of flagellin, N-terminal domain"/>
    <property type="match status" value="1"/>
</dbReference>
<evidence type="ECO:0000259" key="4">
    <source>
        <dbReference type="Pfam" id="PF00669"/>
    </source>
</evidence>
<dbReference type="GO" id="GO:0071973">
    <property type="term" value="P:bacterial-type flagellum-dependent cell motility"/>
    <property type="evidence" value="ECO:0007669"/>
    <property type="project" value="InterPro"/>
</dbReference>
<dbReference type="GO" id="GO:0005198">
    <property type="term" value="F:structural molecule activity"/>
    <property type="evidence" value="ECO:0007669"/>
    <property type="project" value="InterPro"/>
</dbReference>
<dbReference type="STRING" id="1120976.SAMN03080606_02813"/>
<keyword evidence="6" id="KW-0282">Flagellum</keyword>
<keyword evidence="6" id="KW-0966">Cell projection</keyword>
<feature type="domain" description="Flagellin N-terminal" evidence="4">
    <location>
        <begin position="4"/>
        <end position="140"/>
    </location>
</feature>
<dbReference type="InterPro" id="IPR001492">
    <property type="entry name" value="Flagellin"/>
</dbReference>
<dbReference type="EMBL" id="FMUS01000019">
    <property type="protein sequence ID" value="SCY86886.1"/>
    <property type="molecule type" value="Genomic_DNA"/>
</dbReference>
<dbReference type="InterPro" id="IPR001029">
    <property type="entry name" value="Flagellin_N"/>
</dbReference>
<evidence type="ECO:0000313" key="6">
    <source>
        <dbReference type="EMBL" id="SCY86886.1"/>
    </source>
</evidence>
<sequence length="316" mass="35491">MRVTNNMIMNRMMLNLNRNLQQMNKTMMQASTTKRIHLPSDDPVGITRSMKIRADINELQQYKKNVDDVVSFLETTELAIKGVGQVLLRLRDLTGKAANGVLTNDDMIKIKEEVSELKNQIISYGNTTYAGKYVFSGKKTDVQLFDENGNYKVDLTNMYNPADVDDKIQFEVGVNDKIEINSLGFEVFDNITTPAPGDKTVAAGTKAGLIQLIEEIEGYLDAENNQALTNALDDIDKYVDINLTARSQIGAKMNRMELVQNRIGDDIVNFTKLLSEIEDADLAEVYMNLTMQENVYQSSLAIGARIIQPSLLDFLR</sequence>
<reference evidence="6 7" key="1">
    <citation type="submission" date="2016-10" db="EMBL/GenBank/DDBJ databases">
        <authorList>
            <person name="de Groot N.N."/>
        </authorList>
    </citation>
    <scope>NUCLEOTIDE SEQUENCE [LARGE SCALE GENOMIC DNA]</scope>
    <source>
        <strain evidence="6 7">DSM 18978</strain>
    </source>
</reference>
<dbReference type="SUPFAM" id="SSF64518">
    <property type="entry name" value="Phase 1 flagellin"/>
    <property type="match status" value="1"/>
</dbReference>
<feature type="domain" description="Flagellin C-terminal" evidence="5">
    <location>
        <begin position="244"/>
        <end position="315"/>
    </location>
</feature>
<comment type="subcellular location">
    <subcellularLocation>
        <location evidence="1">Bacterial flagellum</location>
    </subcellularLocation>
</comment>
<name>A0A1G5JEW1_9FIRM</name>
<dbReference type="InterPro" id="IPR046358">
    <property type="entry name" value="Flagellin_C"/>
</dbReference>
<evidence type="ECO:0000256" key="2">
    <source>
        <dbReference type="ARBA" id="ARBA00005709"/>
    </source>
</evidence>
<dbReference type="PANTHER" id="PTHR42792">
    <property type="entry name" value="FLAGELLIN"/>
    <property type="match status" value="1"/>
</dbReference>
<keyword evidence="7" id="KW-1185">Reference proteome</keyword>
<dbReference type="Proteomes" id="UP000198636">
    <property type="component" value="Unassembled WGS sequence"/>
</dbReference>